<protein>
    <submittedName>
        <fullName evidence="3">Uncharacterized protein LOC136086425</fullName>
    </submittedName>
</protein>
<evidence type="ECO:0000259" key="1">
    <source>
        <dbReference type="Pfam" id="PF21738"/>
    </source>
</evidence>
<dbReference type="RefSeq" id="XP_065664794.1">
    <property type="nucleotide sequence ID" value="XM_065808722.1"/>
</dbReference>
<accession>A0ABM4CSC0</accession>
<keyword evidence="2" id="KW-1185">Reference proteome</keyword>
<dbReference type="PANTHER" id="PTHR36159:SF1">
    <property type="entry name" value="RETROVIRUS-RELATED POL POLYPROTEIN FROM TRANSPOSON 412-LIKE PROTEIN"/>
    <property type="match status" value="1"/>
</dbReference>
<dbReference type="Proteomes" id="UP001652625">
    <property type="component" value="Chromosome 10"/>
</dbReference>
<dbReference type="PANTHER" id="PTHR36159">
    <property type="entry name" value="PROTEIN CBG23766"/>
    <property type="match status" value="1"/>
</dbReference>
<name>A0ABM4CSC0_HYDVU</name>
<evidence type="ECO:0000313" key="2">
    <source>
        <dbReference type="Proteomes" id="UP001652625"/>
    </source>
</evidence>
<feature type="domain" description="Double jelly roll-like" evidence="1">
    <location>
        <begin position="105"/>
        <end position="264"/>
    </location>
</feature>
<dbReference type="Pfam" id="PF21738">
    <property type="entry name" value="DJR-like_dom"/>
    <property type="match status" value="1"/>
</dbReference>
<dbReference type="InterPro" id="IPR049512">
    <property type="entry name" value="DJR-like_dom"/>
</dbReference>
<reference evidence="3" key="1">
    <citation type="submission" date="2025-08" db="UniProtKB">
        <authorList>
            <consortium name="RefSeq"/>
        </authorList>
    </citation>
    <scope>IDENTIFICATION</scope>
</reference>
<gene>
    <name evidence="3" type="primary">LOC136086425</name>
</gene>
<evidence type="ECO:0000313" key="3">
    <source>
        <dbReference type="RefSeq" id="XP_065664794.1"/>
    </source>
</evidence>
<organism evidence="2 3">
    <name type="scientific">Hydra vulgaris</name>
    <name type="common">Hydra</name>
    <name type="synonym">Hydra attenuata</name>
    <dbReference type="NCBI Taxonomy" id="6087"/>
    <lineage>
        <taxon>Eukaryota</taxon>
        <taxon>Metazoa</taxon>
        <taxon>Cnidaria</taxon>
        <taxon>Hydrozoa</taxon>
        <taxon>Hydroidolina</taxon>
        <taxon>Anthoathecata</taxon>
        <taxon>Aplanulata</taxon>
        <taxon>Hydridae</taxon>
        <taxon>Hydra</taxon>
    </lineage>
</organism>
<dbReference type="GeneID" id="136086425"/>
<sequence length="266" mass="30178">MTTSGVLNFTEMPIVDNGIKRFQFYEYEPVNGVNLHAGDIRINIEQQDLFKLPSEVFLLFEGQLVKADGTTYANTDVVALTNNGIMHLFNQITYELLNQDIEAVYCPGHLFGFCDDYGKVIYGLKHTITLVRQSYDDAVFKLAGVAAGKVNLKKISLFMLHVIPSDLERSNLYQQIEKKATLPVSFRRRQCETISVPQATSFSWRLSVKTSPENPRYIIAGFQTNKSGDQNANPSISDHCDLNNMYIILNQDRYPVVDYNLSFPNQ</sequence>
<proteinExistence type="predicted"/>